<dbReference type="Pfam" id="PF10934">
    <property type="entry name" value="Sheath_initiator"/>
    <property type="match status" value="1"/>
</dbReference>
<proteinExistence type="predicted"/>
<dbReference type="OrthoDB" id="89089at2"/>
<comment type="caution">
    <text evidence="1">The sequence shown here is derived from an EMBL/GenBank/DDBJ whole genome shotgun (WGS) entry which is preliminary data.</text>
</comment>
<evidence type="ECO:0000313" key="2">
    <source>
        <dbReference type="Proteomes" id="UP000307943"/>
    </source>
</evidence>
<dbReference type="RefSeq" id="WP_139600211.1">
    <property type="nucleotide sequence ID" value="NZ_VDCQ01000001.1"/>
</dbReference>
<protein>
    <submittedName>
        <fullName evidence="1">DUF2634 domain-containing protein</fullName>
    </submittedName>
</protein>
<dbReference type="EMBL" id="VDCQ01000001">
    <property type="protein sequence ID" value="TNJ68234.1"/>
    <property type="molecule type" value="Genomic_DNA"/>
</dbReference>
<gene>
    <name evidence="1" type="ORF">FE784_00810</name>
</gene>
<dbReference type="SUPFAM" id="SSF160719">
    <property type="entry name" value="gpW/gp25-like"/>
    <property type="match status" value="1"/>
</dbReference>
<dbReference type="InterPro" id="IPR020288">
    <property type="entry name" value="Sheath_initiator"/>
</dbReference>
<dbReference type="Proteomes" id="UP000307943">
    <property type="component" value="Unassembled WGS sequence"/>
</dbReference>
<reference evidence="1 2" key="1">
    <citation type="submission" date="2019-05" db="EMBL/GenBank/DDBJ databases">
        <title>We sequenced the genome of Paenibacillus hemerocallicola KCTC 33185 for further insight into its adaptation and study the phylogeny of Paenibacillus.</title>
        <authorList>
            <person name="Narsing Rao M.P."/>
        </authorList>
    </citation>
    <scope>NUCLEOTIDE SEQUENCE [LARGE SCALE GENOMIC DNA]</scope>
    <source>
        <strain evidence="1 2">KCTC 33185</strain>
    </source>
</reference>
<evidence type="ECO:0000313" key="1">
    <source>
        <dbReference type="EMBL" id="TNJ68234.1"/>
    </source>
</evidence>
<name>A0A5C4TGH5_9BACL</name>
<dbReference type="AlphaFoldDB" id="A0A5C4TGH5"/>
<sequence length="133" mass="15029">MIPTGSSLKTAQVQAVQQPSRTWHLDFDRGRVSGMVDELDAVRQAVFKILQTERFRYLIYSFNYGHELDGMVGVSPLFVQSEAARIIREALMTDDRIRGVENVSVEINGDAMLINFTVISVFGSFQDSQEVIR</sequence>
<organism evidence="1 2">
    <name type="scientific">Paenibacillus hemerocallicola</name>
    <dbReference type="NCBI Taxonomy" id="1172614"/>
    <lineage>
        <taxon>Bacteria</taxon>
        <taxon>Bacillati</taxon>
        <taxon>Bacillota</taxon>
        <taxon>Bacilli</taxon>
        <taxon>Bacillales</taxon>
        <taxon>Paenibacillaceae</taxon>
        <taxon>Paenibacillus</taxon>
    </lineage>
</organism>
<keyword evidence="2" id="KW-1185">Reference proteome</keyword>
<accession>A0A5C4TGH5</accession>